<dbReference type="InterPro" id="IPR045173">
    <property type="entry name" value="Cdt1"/>
</dbReference>
<dbReference type="GO" id="GO:0030174">
    <property type="term" value="P:regulation of DNA-templated DNA replication initiation"/>
    <property type="evidence" value="ECO:0007669"/>
    <property type="project" value="InterPro"/>
</dbReference>
<dbReference type="GO" id="GO:0000278">
    <property type="term" value="P:mitotic cell cycle"/>
    <property type="evidence" value="ECO:0007669"/>
    <property type="project" value="TreeGrafter"/>
</dbReference>
<comment type="caution">
    <text evidence="3">The sequence shown here is derived from an EMBL/GenBank/DDBJ whole genome shotgun (WGS) entry which is preliminary data.</text>
</comment>
<gene>
    <name evidence="3" type="ORF">ECRASSUSDP1_LOCUS28516</name>
</gene>
<dbReference type="PANTHER" id="PTHR28637">
    <property type="entry name" value="DNA REPLICATION FACTOR CDT1"/>
    <property type="match status" value="1"/>
</dbReference>
<dbReference type="SUPFAM" id="SSF46785">
    <property type="entry name" value="Winged helix' DNA-binding domain"/>
    <property type="match status" value="1"/>
</dbReference>
<dbReference type="GO" id="GO:0070182">
    <property type="term" value="F:DNA polymerase binding"/>
    <property type="evidence" value="ECO:0007669"/>
    <property type="project" value="TreeGrafter"/>
</dbReference>
<evidence type="ECO:0000313" key="3">
    <source>
        <dbReference type="EMBL" id="CAI2386891.1"/>
    </source>
</evidence>
<dbReference type="AlphaFoldDB" id="A0AAD1Y7L0"/>
<feature type="domain" description="CDT1 Geminin-binding" evidence="2">
    <location>
        <begin position="345"/>
        <end position="474"/>
    </location>
</feature>
<feature type="compositionally biased region" description="Polar residues" evidence="1">
    <location>
        <begin position="16"/>
        <end position="27"/>
    </location>
</feature>
<dbReference type="InterPro" id="IPR014939">
    <property type="entry name" value="CDT1_Gemini-bd-like"/>
</dbReference>
<dbReference type="EMBL" id="CAMPGE010029423">
    <property type="protein sequence ID" value="CAI2386891.1"/>
    <property type="molecule type" value="Genomic_DNA"/>
</dbReference>
<reference evidence="3" key="1">
    <citation type="submission" date="2023-07" db="EMBL/GenBank/DDBJ databases">
        <authorList>
            <consortium name="AG Swart"/>
            <person name="Singh M."/>
            <person name="Singh A."/>
            <person name="Seah K."/>
            <person name="Emmerich C."/>
        </authorList>
    </citation>
    <scope>NUCLEOTIDE SEQUENCE</scope>
    <source>
        <strain evidence="3">DP1</strain>
    </source>
</reference>
<dbReference type="GO" id="GO:0005634">
    <property type="term" value="C:nucleus"/>
    <property type="evidence" value="ECO:0007669"/>
    <property type="project" value="TreeGrafter"/>
</dbReference>
<feature type="region of interest" description="Disordered" evidence="1">
    <location>
        <begin position="1"/>
        <end position="30"/>
    </location>
</feature>
<dbReference type="GO" id="GO:0000076">
    <property type="term" value="P:DNA replication checkpoint signaling"/>
    <property type="evidence" value="ECO:0007669"/>
    <property type="project" value="TreeGrafter"/>
</dbReference>
<dbReference type="PANTHER" id="PTHR28637:SF1">
    <property type="entry name" value="DNA REPLICATION FACTOR CDT1"/>
    <property type="match status" value="1"/>
</dbReference>
<dbReference type="GO" id="GO:0071163">
    <property type="term" value="P:DNA replication preinitiation complex assembly"/>
    <property type="evidence" value="ECO:0007669"/>
    <property type="project" value="InterPro"/>
</dbReference>
<name>A0AAD1Y7L0_EUPCR</name>
<organism evidence="3 4">
    <name type="scientific">Euplotes crassus</name>
    <dbReference type="NCBI Taxonomy" id="5936"/>
    <lineage>
        <taxon>Eukaryota</taxon>
        <taxon>Sar</taxon>
        <taxon>Alveolata</taxon>
        <taxon>Ciliophora</taxon>
        <taxon>Intramacronucleata</taxon>
        <taxon>Spirotrichea</taxon>
        <taxon>Hypotrichia</taxon>
        <taxon>Euplotida</taxon>
        <taxon>Euplotidae</taxon>
        <taxon>Moneuplotes</taxon>
    </lineage>
</organism>
<dbReference type="Pfam" id="PF08839">
    <property type="entry name" value="CDT1"/>
    <property type="match status" value="1"/>
</dbReference>
<dbReference type="InterPro" id="IPR036390">
    <property type="entry name" value="WH_DNA-bd_sf"/>
</dbReference>
<sequence>MIGNNTVNRFFRNKGKSTANQPFSTNKKSMKEKDLATFSMKKTLKPLECQLDAKVVNGKADWVKESNGKKKQVTSPEDRDKAGFQNKVQGCQEEFKFQISSKPSNFLDSKIHINTDNAERTNRKRKKVNSYKKGSEEREVVIPCASQLHWSKHNNGTAIFKKKEGNNTVTKDAGKQVTFNQDVSIISNKKRELKKKSKIDAERILSLMSSTSLDVIKEVIANKEQGYESKSSKGELCKNISSGFKPDFVRCPNKQKFENLNKKNQILDKTPEPTSRSNVLARLKKETLKTIKSVIKRKNTDDQDQWLCEQGRTKPEIEAQEILKAPSISEKYQELLTDKAPEVVFPAQYKLLIRFYAALDEVILFFKKRGKVCIFEELAVSVENSTKRNFNKANFGQILTVSPDSYTYEWKDLKGKRGYSLVLDVPDRALEIPSAIQKRKDEFKNKLFEKANEHHQKFLRQVISKRPNLKDYLEDFDPIQMGGWYHEFDPHKRVPPIEPKEIMGKPKAAKRSESVSEFMKRNRSIQKKFSLANISGSRERSSDHEEDVHPNALSSIKKTKIKLESKPSATVKTIKGIPIDLLERIQLRESASSQEKQEKELEFKKNKPKMEQDILTRLIDSIKSIYSVRNLSSLPLKKVLSLLSDTTKGRFESTTNLREKLEDLCSASPDWLKIISTPKGEFLKIKTTYSKRNVKLDIERYTKQKYAVQE</sequence>
<proteinExistence type="predicted"/>
<dbReference type="GO" id="GO:0003677">
    <property type="term" value="F:DNA binding"/>
    <property type="evidence" value="ECO:0007669"/>
    <property type="project" value="InterPro"/>
</dbReference>
<dbReference type="InterPro" id="IPR038090">
    <property type="entry name" value="Cdt1_C_WH_dom_sf"/>
</dbReference>
<accession>A0AAD1Y7L0</accession>
<dbReference type="Gene3D" id="1.10.10.1420">
    <property type="entry name" value="DNA replication factor Cdt1, C-terminal WH domain"/>
    <property type="match status" value="1"/>
</dbReference>
<keyword evidence="4" id="KW-1185">Reference proteome</keyword>
<dbReference type="SMART" id="SM01075">
    <property type="entry name" value="CDT1"/>
    <property type="match status" value="1"/>
</dbReference>
<evidence type="ECO:0000313" key="4">
    <source>
        <dbReference type="Proteomes" id="UP001295684"/>
    </source>
</evidence>
<dbReference type="Proteomes" id="UP001295684">
    <property type="component" value="Unassembled WGS sequence"/>
</dbReference>
<feature type="region of interest" description="Disordered" evidence="1">
    <location>
        <begin position="64"/>
        <end position="83"/>
    </location>
</feature>
<evidence type="ECO:0000259" key="2">
    <source>
        <dbReference type="SMART" id="SM01075"/>
    </source>
</evidence>
<evidence type="ECO:0000256" key="1">
    <source>
        <dbReference type="SAM" id="MobiDB-lite"/>
    </source>
</evidence>
<protein>
    <recommendedName>
        <fullName evidence="2">CDT1 Geminin-binding domain-containing protein</fullName>
    </recommendedName>
</protein>